<evidence type="ECO:0000313" key="1">
    <source>
        <dbReference type="EnsemblPlants" id="MELO3C033484.2.1"/>
    </source>
</evidence>
<reference evidence="1" key="1">
    <citation type="submission" date="2023-03" db="UniProtKB">
        <authorList>
            <consortium name="EnsemblPlants"/>
        </authorList>
    </citation>
    <scope>IDENTIFICATION</scope>
</reference>
<dbReference type="AlphaFoldDB" id="A0A9I9EHH6"/>
<accession>A0A9I9EHH6</accession>
<sequence>MEHFREWKKENTSSSSSVLRAKLRECWRKDHKGFTASHRRKRWLIRCAAFTVVGAGGKEVRRYGLHSFEEELCIAQSHGSQGRIGLYLGLRSRISEYILSSPSLLGKLQWRKPYELQFLLTNNECALNICQAVASDSVSSGKKNNCLVGIWREERGQSIFALYPGVVTP</sequence>
<proteinExistence type="predicted"/>
<dbReference type="EnsemblPlants" id="MELO3C033484.2.1">
    <property type="protein sequence ID" value="MELO3C033484.2.1"/>
    <property type="gene ID" value="MELO3C033484.2"/>
</dbReference>
<dbReference type="Gramene" id="MELO3C033484.2.1">
    <property type="protein sequence ID" value="MELO3C033484.2.1"/>
    <property type="gene ID" value="MELO3C033484.2"/>
</dbReference>
<organism evidence="1">
    <name type="scientific">Cucumis melo</name>
    <name type="common">Muskmelon</name>
    <dbReference type="NCBI Taxonomy" id="3656"/>
    <lineage>
        <taxon>Eukaryota</taxon>
        <taxon>Viridiplantae</taxon>
        <taxon>Streptophyta</taxon>
        <taxon>Embryophyta</taxon>
        <taxon>Tracheophyta</taxon>
        <taxon>Spermatophyta</taxon>
        <taxon>Magnoliopsida</taxon>
        <taxon>eudicotyledons</taxon>
        <taxon>Gunneridae</taxon>
        <taxon>Pentapetalae</taxon>
        <taxon>rosids</taxon>
        <taxon>fabids</taxon>
        <taxon>Cucurbitales</taxon>
        <taxon>Cucurbitaceae</taxon>
        <taxon>Benincaseae</taxon>
        <taxon>Cucumis</taxon>
    </lineage>
</organism>
<protein>
    <submittedName>
        <fullName evidence="1">Uncharacterized protein</fullName>
    </submittedName>
</protein>
<name>A0A9I9EHH6_CUCME</name>